<comment type="caution">
    <text evidence="3">The sequence shown here is derived from an EMBL/GenBank/DDBJ whole genome shotgun (WGS) entry which is preliminary data.</text>
</comment>
<protein>
    <recommendedName>
        <fullName evidence="5">Methyltransferase</fullName>
    </recommendedName>
</protein>
<dbReference type="GO" id="GO:0016491">
    <property type="term" value="F:oxidoreductase activity"/>
    <property type="evidence" value="ECO:0007669"/>
    <property type="project" value="InterPro"/>
</dbReference>
<reference evidence="3 4" key="1">
    <citation type="submission" date="2023-08" db="EMBL/GenBank/DDBJ databases">
        <title>Black Yeasts Isolated from many extreme environments.</title>
        <authorList>
            <person name="Coleine C."/>
            <person name="Stajich J.E."/>
            <person name="Selbmann L."/>
        </authorList>
    </citation>
    <scope>NUCLEOTIDE SEQUENCE [LARGE SCALE GENOMIC DNA]</scope>
    <source>
        <strain evidence="3 4">CCFEE 5792</strain>
    </source>
</reference>
<keyword evidence="4" id="KW-1185">Reference proteome</keyword>
<proteinExistence type="inferred from homology"/>
<dbReference type="InterPro" id="IPR044053">
    <property type="entry name" value="AsaB-like"/>
</dbReference>
<feature type="region of interest" description="Disordered" evidence="2">
    <location>
        <begin position="1"/>
        <end position="36"/>
    </location>
</feature>
<evidence type="ECO:0000256" key="2">
    <source>
        <dbReference type="SAM" id="MobiDB-lite"/>
    </source>
</evidence>
<dbReference type="GeneID" id="89974109"/>
<comment type="similarity">
    <text evidence="1">Belongs to the asaB hydroxylase/desaturase family.</text>
</comment>
<dbReference type="PANTHER" id="PTHR34598">
    <property type="entry name" value="BLL6449 PROTEIN"/>
    <property type="match status" value="1"/>
</dbReference>
<sequence length="307" mass="34977">MASAAVQQPGGHSTSFEPLVTQVQETKTTQPEKHHVQTSLNYYKEAADGSPPAPTYVGRPETYERPVQPFDVTIHDIRGEEDKYTLDGQGFQIYKHSSVEKDFIDDEQIKAQYYPEVEQLLKDATGASRIFIFDHTVRRAPKDQRNADPNAAINLRGPVNRVHIDQSYSASKSRVPHHLPEEADRLLQTRYQIINVWRPIKKILKDPLAVADADSVPDSDLVPVGLIYPNRKGETLTVRPNPEHKWYFLYGQEPDEVTLIKCFDSKLDGRARRIPHTAFSNPAHVDDYSRESIEVRTLVFHEDEPAE</sequence>
<dbReference type="EMBL" id="JAVRRD010000022">
    <property type="protein sequence ID" value="KAK5048265.1"/>
    <property type="molecule type" value="Genomic_DNA"/>
</dbReference>
<dbReference type="NCBIfam" id="NF041278">
    <property type="entry name" value="CmcJ_NvfI_EfuI"/>
    <property type="match status" value="1"/>
</dbReference>
<organism evidence="3 4">
    <name type="scientific">Exophiala bonariae</name>
    <dbReference type="NCBI Taxonomy" id="1690606"/>
    <lineage>
        <taxon>Eukaryota</taxon>
        <taxon>Fungi</taxon>
        <taxon>Dikarya</taxon>
        <taxon>Ascomycota</taxon>
        <taxon>Pezizomycotina</taxon>
        <taxon>Eurotiomycetes</taxon>
        <taxon>Chaetothyriomycetidae</taxon>
        <taxon>Chaetothyriales</taxon>
        <taxon>Herpotrichiellaceae</taxon>
        <taxon>Exophiala</taxon>
    </lineage>
</organism>
<dbReference type="RefSeq" id="XP_064703723.1">
    <property type="nucleotide sequence ID" value="XM_064849499.1"/>
</dbReference>
<dbReference type="Proteomes" id="UP001358417">
    <property type="component" value="Unassembled WGS sequence"/>
</dbReference>
<dbReference type="AlphaFoldDB" id="A0AAV9N2E0"/>
<evidence type="ECO:0000256" key="1">
    <source>
        <dbReference type="ARBA" id="ARBA00023604"/>
    </source>
</evidence>
<accession>A0AAV9N2E0</accession>
<evidence type="ECO:0000313" key="4">
    <source>
        <dbReference type="Proteomes" id="UP001358417"/>
    </source>
</evidence>
<name>A0AAV9N2E0_9EURO</name>
<evidence type="ECO:0000313" key="3">
    <source>
        <dbReference type="EMBL" id="KAK5048265.1"/>
    </source>
</evidence>
<feature type="compositionally biased region" description="Polar residues" evidence="2">
    <location>
        <begin position="10"/>
        <end position="29"/>
    </location>
</feature>
<evidence type="ECO:0008006" key="5">
    <source>
        <dbReference type="Google" id="ProtNLM"/>
    </source>
</evidence>
<gene>
    <name evidence="3" type="ORF">LTR84_005935</name>
</gene>
<dbReference type="PANTHER" id="PTHR34598:SF3">
    <property type="entry name" value="OXIDOREDUCTASE AN1597"/>
    <property type="match status" value="1"/>
</dbReference>